<keyword evidence="10" id="KW-1185">Reference proteome</keyword>
<dbReference type="EMBL" id="BPLR01020885">
    <property type="protein sequence ID" value="GIX83595.1"/>
    <property type="molecule type" value="Genomic_DNA"/>
</dbReference>
<dbReference type="InterPro" id="IPR008166">
    <property type="entry name" value="Glyco_transf_92"/>
</dbReference>
<keyword evidence="4 8" id="KW-0808">Transferase</keyword>
<keyword evidence="6" id="KW-1133">Transmembrane helix</keyword>
<comment type="caution">
    <text evidence="9">The sequence shown here is derived from an EMBL/GenBank/DDBJ whole genome shotgun (WGS) entry which is preliminary data.</text>
</comment>
<protein>
    <recommendedName>
        <fullName evidence="8">Glycosyltransferase family 92 protein</fullName>
        <ecNumber evidence="8">2.4.1.-</ecNumber>
    </recommendedName>
</protein>
<evidence type="ECO:0000256" key="8">
    <source>
        <dbReference type="RuleBase" id="RU366017"/>
    </source>
</evidence>
<reference evidence="9 10" key="1">
    <citation type="submission" date="2021-06" db="EMBL/GenBank/DDBJ databases">
        <title>Caerostris extrusa draft genome.</title>
        <authorList>
            <person name="Kono N."/>
            <person name="Arakawa K."/>
        </authorList>
    </citation>
    <scope>NUCLEOTIDE SEQUENCE [LARGE SCALE GENOMIC DNA]</scope>
</reference>
<comment type="similarity">
    <text evidence="2 8">Belongs to the glycosyltransferase 92 family.</text>
</comment>
<organism evidence="9 10">
    <name type="scientific">Caerostris extrusa</name>
    <name type="common">Bark spider</name>
    <name type="synonym">Caerostris bankana</name>
    <dbReference type="NCBI Taxonomy" id="172846"/>
    <lineage>
        <taxon>Eukaryota</taxon>
        <taxon>Metazoa</taxon>
        <taxon>Ecdysozoa</taxon>
        <taxon>Arthropoda</taxon>
        <taxon>Chelicerata</taxon>
        <taxon>Arachnida</taxon>
        <taxon>Araneae</taxon>
        <taxon>Araneomorphae</taxon>
        <taxon>Entelegynae</taxon>
        <taxon>Araneoidea</taxon>
        <taxon>Araneidae</taxon>
        <taxon>Caerostris</taxon>
    </lineage>
</organism>
<dbReference type="PANTHER" id="PTHR21461:SF40">
    <property type="entry name" value="GLYCOSYLTRANSFERASE FAMILY 92 PROTEIN"/>
    <property type="match status" value="1"/>
</dbReference>
<accession>A0AAV4NGZ4</accession>
<evidence type="ECO:0000256" key="7">
    <source>
        <dbReference type="ARBA" id="ARBA00023136"/>
    </source>
</evidence>
<keyword evidence="7" id="KW-0472">Membrane</keyword>
<dbReference type="PANTHER" id="PTHR21461">
    <property type="entry name" value="GLYCOSYLTRANSFERASE FAMILY 92 PROTEIN"/>
    <property type="match status" value="1"/>
</dbReference>
<dbReference type="AlphaFoldDB" id="A0AAV4NGZ4"/>
<name>A0AAV4NGZ4_CAEEX</name>
<evidence type="ECO:0000256" key="3">
    <source>
        <dbReference type="ARBA" id="ARBA00022676"/>
    </source>
</evidence>
<dbReference type="GO" id="GO:0016757">
    <property type="term" value="F:glycosyltransferase activity"/>
    <property type="evidence" value="ECO:0007669"/>
    <property type="project" value="UniProtKB-UniRule"/>
</dbReference>
<dbReference type="GO" id="GO:0016020">
    <property type="term" value="C:membrane"/>
    <property type="evidence" value="ECO:0007669"/>
    <property type="project" value="UniProtKB-SubCell"/>
</dbReference>
<evidence type="ECO:0000256" key="4">
    <source>
        <dbReference type="ARBA" id="ARBA00022679"/>
    </source>
</evidence>
<evidence type="ECO:0000256" key="6">
    <source>
        <dbReference type="ARBA" id="ARBA00022989"/>
    </source>
</evidence>
<evidence type="ECO:0000313" key="9">
    <source>
        <dbReference type="EMBL" id="GIX83595.1"/>
    </source>
</evidence>
<sequence length="182" mass="21323">MDNEDFWQKVPSTKDKFFVYSAYYDDRRSKWENWNLKYSAYFILCPIKQQNVPVPSHVSIIRQGSTEIGNKIIVRDNKKLFKKPEGIAVCIKPLHYEYNKVKNLVEFVEFNRILGVNHFVLYNHTVGPGSRLYSSEVCSRRDCHCASMAIRYCLTERDTHRRSLLLHSTIVFIGQCTDSATF</sequence>
<evidence type="ECO:0000256" key="2">
    <source>
        <dbReference type="ARBA" id="ARBA00007647"/>
    </source>
</evidence>
<evidence type="ECO:0000256" key="1">
    <source>
        <dbReference type="ARBA" id="ARBA00004167"/>
    </source>
</evidence>
<gene>
    <name evidence="9" type="primary">AVEN_100691_1</name>
    <name evidence="9" type="ORF">CEXT_561851</name>
</gene>
<dbReference type="Proteomes" id="UP001054945">
    <property type="component" value="Unassembled WGS sequence"/>
</dbReference>
<dbReference type="Pfam" id="PF01697">
    <property type="entry name" value="Glyco_transf_92"/>
    <property type="match status" value="1"/>
</dbReference>
<evidence type="ECO:0000313" key="10">
    <source>
        <dbReference type="Proteomes" id="UP001054945"/>
    </source>
</evidence>
<keyword evidence="5" id="KW-0812">Transmembrane</keyword>
<comment type="subcellular location">
    <subcellularLocation>
        <location evidence="1">Membrane</location>
        <topology evidence="1">Single-pass membrane protein</topology>
    </subcellularLocation>
</comment>
<dbReference type="GO" id="GO:0005737">
    <property type="term" value="C:cytoplasm"/>
    <property type="evidence" value="ECO:0007669"/>
    <property type="project" value="TreeGrafter"/>
</dbReference>
<evidence type="ECO:0000256" key="5">
    <source>
        <dbReference type="ARBA" id="ARBA00022692"/>
    </source>
</evidence>
<dbReference type="EC" id="2.4.1.-" evidence="8"/>
<proteinExistence type="inferred from homology"/>
<keyword evidence="3 8" id="KW-0328">Glycosyltransferase</keyword>